<gene>
    <name evidence="2" type="ORF">HRQ87_06775</name>
</gene>
<evidence type="ECO:0000313" key="2">
    <source>
        <dbReference type="EMBL" id="NSX54504.1"/>
    </source>
</evidence>
<evidence type="ECO:0000313" key="3">
    <source>
        <dbReference type="Proteomes" id="UP000777935"/>
    </source>
</evidence>
<comment type="caution">
    <text evidence="2">The sequence shown here is derived from an EMBL/GenBank/DDBJ whole genome shotgun (WGS) entry which is preliminary data.</text>
</comment>
<name>A0ABX2IVV9_9RHOB</name>
<dbReference type="Proteomes" id="UP000777935">
    <property type="component" value="Unassembled WGS sequence"/>
</dbReference>
<feature type="signal peptide" evidence="1">
    <location>
        <begin position="1"/>
        <end position="18"/>
    </location>
</feature>
<reference evidence="2 3" key="1">
    <citation type="submission" date="2020-06" db="EMBL/GenBank/DDBJ databases">
        <title>Sulfitobacter algicola sp. nov., isolated from green algae.</title>
        <authorList>
            <person name="Wang C."/>
        </authorList>
    </citation>
    <scope>NUCLEOTIDE SEQUENCE [LARGE SCALE GENOMIC DNA]</scope>
    <source>
        <strain evidence="2 3">1151</strain>
    </source>
</reference>
<dbReference type="RefSeq" id="WP_174136602.1">
    <property type="nucleotide sequence ID" value="NZ_JABUFE010000003.1"/>
</dbReference>
<accession>A0ABX2IVV9</accession>
<keyword evidence="1" id="KW-0732">Signal</keyword>
<feature type="chain" id="PRO_5046600673" description="L,D-transpeptidase" evidence="1">
    <location>
        <begin position="19"/>
        <end position="143"/>
    </location>
</feature>
<dbReference type="EMBL" id="JABUFE010000003">
    <property type="protein sequence ID" value="NSX54504.1"/>
    <property type="molecule type" value="Genomic_DNA"/>
</dbReference>
<keyword evidence="3" id="KW-1185">Reference proteome</keyword>
<organism evidence="2 3">
    <name type="scientific">Parasulfitobacter algicola</name>
    <dbReference type="NCBI Taxonomy" id="2614809"/>
    <lineage>
        <taxon>Bacteria</taxon>
        <taxon>Pseudomonadati</taxon>
        <taxon>Pseudomonadota</taxon>
        <taxon>Alphaproteobacteria</taxon>
        <taxon>Rhodobacterales</taxon>
        <taxon>Roseobacteraceae</taxon>
        <taxon>Parasulfitobacter</taxon>
    </lineage>
</organism>
<evidence type="ECO:0000256" key="1">
    <source>
        <dbReference type="SAM" id="SignalP"/>
    </source>
</evidence>
<evidence type="ECO:0008006" key="4">
    <source>
        <dbReference type="Google" id="ProtNLM"/>
    </source>
</evidence>
<proteinExistence type="predicted"/>
<protein>
    <recommendedName>
        <fullName evidence="4">L,D-transpeptidase</fullName>
    </recommendedName>
</protein>
<sequence length="143" mass="15941">MKRLLLLFFMLFTQVAIAEKVLPSPKGMMITPRQNVVLYSGPPNAVFTQMPRAKAALRVESGGIALHPLKPDPKSGNGFVVQPATMRLPNTLIVGDYVDIWQNNQTIRWIQIKNPRAVNASKATLGWTEWGKASRPSNLFTQQ</sequence>